<feature type="domain" description="EamA" evidence="8">
    <location>
        <begin position="285"/>
        <end position="426"/>
    </location>
</feature>
<keyword evidence="4 7" id="KW-1133">Transmembrane helix</keyword>
<accession>A0A0E0F758</accession>
<evidence type="ECO:0000256" key="1">
    <source>
        <dbReference type="ARBA" id="ARBA00004141"/>
    </source>
</evidence>
<comment type="similarity">
    <text evidence="2">Belongs to the drug/metabolite transporter (DMT) superfamily. Plant drug/metabolite exporter (P-DME) (TC 2.A.7.4) family.</text>
</comment>
<evidence type="ECO:0000259" key="8">
    <source>
        <dbReference type="Pfam" id="PF00892"/>
    </source>
</evidence>
<keyword evidence="5 7" id="KW-0472">Membrane</keyword>
<feature type="transmembrane region" description="Helical" evidence="7">
    <location>
        <begin position="281"/>
        <end position="302"/>
    </location>
</feature>
<feature type="region of interest" description="Disordered" evidence="6">
    <location>
        <begin position="446"/>
        <end position="465"/>
    </location>
</feature>
<reference evidence="9" key="1">
    <citation type="submission" date="2015-04" db="UniProtKB">
        <authorList>
            <consortium name="EnsemblPlants"/>
        </authorList>
    </citation>
    <scope>IDENTIFICATION</scope>
</reference>
<dbReference type="PANTHER" id="PTHR31218">
    <property type="entry name" value="WAT1-RELATED PROTEIN"/>
    <property type="match status" value="1"/>
</dbReference>
<dbReference type="STRING" id="40149.A0A0E0F758"/>
<dbReference type="Proteomes" id="UP000008021">
    <property type="component" value="Chromosome 11"/>
</dbReference>
<feature type="transmembrane region" description="Helical" evidence="7">
    <location>
        <begin position="354"/>
        <end position="375"/>
    </location>
</feature>
<feature type="region of interest" description="Disordered" evidence="6">
    <location>
        <begin position="21"/>
        <end position="45"/>
    </location>
</feature>
<dbReference type="GO" id="GO:0016020">
    <property type="term" value="C:membrane"/>
    <property type="evidence" value="ECO:0007669"/>
    <property type="project" value="UniProtKB-SubCell"/>
</dbReference>
<dbReference type="Pfam" id="PF00892">
    <property type="entry name" value="EamA"/>
    <property type="match status" value="2"/>
</dbReference>
<feature type="transmembrane region" description="Helical" evidence="7">
    <location>
        <begin position="247"/>
        <end position="269"/>
    </location>
</feature>
<evidence type="ECO:0000256" key="2">
    <source>
        <dbReference type="ARBA" id="ARBA00007635"/>
    </source>
</evidence>
<sequence length="465" mass="48368">MEEEEHELDRSIDRSWRDACRVMSRPKIASPPPTSRRQSSAIDRRRTTHPPMADHAVHVLSPPCVCATLVGAASFSSLRAAAAAAAASDGHLGRERQKEEAAAADEHACSSWEDAVIAAGMMGVQLAGAAYMVVLAPAMERGLDPLFLVTFGSLANATFTLPFSVALERRLLWPPAEQLLTGRLLLRFVLLALGGVTGFQALMLQGMKRTSPAIAAAMPNLTPGFIFLVAASLGLERVRLRCCYTWAKIVGTALCLGGAITMSVIQSATAPPPPSPAAESGWAAGCFCLLGAVVVVSCTTVLQAATMVGFPAPITLCTVTSFLGAALTAALQLVARGSLAGAGAGAGVVGLRTVLALVLVGGVVSSACVAFQAWALKKKGPVVVSMFSPTQTVGSAVFSAIFLGRVVKPGSVVGMILLFSGLYVVLWAKKKETTIINSDDSCSSMAVASKDGDDPEKQPLLSQRH</sequence>
<name>A0A0E0F758_9ORYZ</name>
<evidence type="ECO:0000256" key="7">
    <source>
        <dbReference type="SAM" id="Phobius"/>
    </source>
</evidence>
<dbReference type="InterPro" id="IPR030184">
    <property type="entry name" value="WAT1-related"/>
</dbReference>
<comment type="subcellular location">
    <subcellularLocation>
        <location evidence="1">Membrane</location>
        <topology evidence="1">Multi-pass membrane protein</topology>
    </subcellularLocation>
</comment>
<feature type="transmembrane region" description="Helical" evidence="7">
    <location>
        <begin position="188"/>
        <end position="207"/>
    </location>
</feature>
<reference evidence="9" key="2">
    <citation type="submission" date="2018-05" db="EMBL/GenBank/DDBJ databases">
        <title>OmerRS3 (Oryza meridionalis Reference Sequence Version 3).</title>
        <authorList>
            <person name="Zhang J."/>
            <person name="Kudrna D."/>
            <person name="Lee S."/>
            <person name="Talag J."/>
            <person name="Welchert J."/>
            <person name="Wing R.A."/>
        </authorList>
    </citation>
    <scope>NUCLEOTIDE SEQUENCE [LARGE SCALE GENOMIC DNA]</scope>
    <source>
        <strain evidence="9">cv. OR44</strain>
    </source>
</reference>
<proteinExistence type="inferred from homology"/>
<evidence type="ECO:0000256" key="3">
    <source>
        <dbReference type="ARBA" id="ARBA00022692"/>
    </source>
</evidence>
<dbReference type="GO" id="GO:0022857">
    <property type="term" value="F:transmembrane transporter activity"/>
    <property type="evidence" value="ECO:0007669"/>
    <property type="project" value="InterPro"/>
</dbReference>
<evidence type="ECO:0000256" key="6">
    <source>
        <dbReference type="SAM" id="MobiDB-lite"/>
    </source>
</evidence>
<evidence type="ECO:0000313" key="10">
    <source>
        <dbReference type="Proteomes" id="UP000008021"/>
    </source>
</evidence>
<dbReference type="SUPFAM" id="SSF103481">
    <property type="entry name" value="Multidrug resistance efflux transporter EmrE"/>
    <property type="match status" value="2"/>
</dbReference>
<dbReference type="InterPro" id="IPR037185">
    <property type="entry name" value="EmrE-like"/>
</dbReference>
<protein>
    <recommendedName>
        <fullName evidence="8">EamA domain-containing protein</fullName>
    </recommendedName>
</protein>
<dbReference type="AlphaFoldDB" id="A0A0E0F758"/>
<dbReference type="Gramene" id="OMERI11G14900.1">
    <property type="protein sequence ID" value="OMERI11G14900.1"/>
    <property type="gene ID" value="OMERI11G14900"/>
</dbReference>
<feature type="transmembrane region" description="Helical" evidence="7">
    <location>
        <begin position="146"/>
        <end position="167"/>
    </location>
</feature>
<feature type="transmembrane region" description="Helical" evidence="7">
    <location>
        <begin position="382"/>
        <end position="404"/>
    </location>
</feature>
<feature type="domain" description="EamA" evidence="8">
    <location>
        <begin position="129"/>
        <end position="263"/>
    </location>
</feature>
<feature type="transmembrane region" description="Helical" evidence="7">
    <location>
        <begin position="410"/>
        <end position="428"/>
    </location>
</feature>
<dbReference type="eggNOG" id="ENOG502QVME">
    <property type="taxonomic scope" value="Eukaryota"/>
</dbReference>
<feature type="transmembrane region" description="Helical" evidence="7">
    <location>
        <begin position="115"/>
        <end position="134"/>
    </location>
</feature>
<feature type="transmembrane region" description="Helical" evidence="7">
    <location>
        <begin position="213"/>
        <end position="235"/>
    </location>
</feature>
<dbReference type="EnsemblPlants" id="OMERI11G14900.1">
    <property type="protein sequence ID" value="OMERI11G14900.1"/>
    <property type="gene ID" value="OMERI11G14900"/>
</dbReference>
<keyword evidence="3 7" id="KW-0812">Transmembrane</keyword>
<organism evidence="9">
    <name type="scientific">Oryza meridionalis</name>
    <dbReference type="NCBI Taxonomy" id="40149"/>
    <lineage>
        <taxon>Eukaryota</taxon>
        <taxon>Viridiplantae</taxon>
        <taxon>Streptophyta</taxon>
        <taxon>Embryophyta</taxon>
        <taxon>Tracheophyta</taxon>
        <taxon>Spermatophyta</taxon>
        <taxon>Magnoliopsida</taxon>
        <taxon>Liliopsida</taxon>
        <taxon>Poales</taxon>
        <taxon>Poaceae</taxon>
        <taxon>BOP clade</taxon>
        <taxon>Oryzoideae</taxon>
        <taxon>Oryzeae</taxon>
        <taxon>Oryzinae</taxon>
        <taxon>Oryza</taxon>
    </lineage>
</organism>
<evidence type="ECO:0000256" key="5">
    <source>
        <dbReference type="ARBA" id="ARBA00023136"/>
    </source>
</evidence>
<dbReference type="HOGENOM" id="CLU_025359_1_2_1"/>
<keyword evidence="10" id="KW-1185">Reference proteome</keyword>
<dbReference type="InterPro" id="IPR000620">
    <property type="entry name" value="EamA_dom"/>
</dbReference>
<evidence type="ECO:0000256" key="4">
    <source>
        <dbReference type="ARBA" id="ARBA00022989"/>
    </source>
</evidence>
<evidence type="ECO:0000313" key="9">
    <source>
        <dbReference type="EnsemblPlants" id="OMERI11G14900.1"/>
    </source>
</evidence>
<feature type="transmembrane region" description="Helical" evidence="7">
    <location>
        <begin position="314"/>
        <end position="334"/>
    </location>
</feature>